<dbReference type="Proteomes" id="UP001303408">
    <property type="component" value="Chromosome"/>
</dbReference>
<dbReference type="InterPro" id="IPR058739">
    <property type="entry name" value="NicX"/>
</dbReference>
<keyword evidence="1" id="KW-0479">Metal-binding</keyword>
<evidence type="ECO:0000256" key="1">
    <source>
        <dbReference type="ARBA" id="ARBA00022723"/>
    </source>
</evidence>
<dbReference type="EMBL" id="CP134880">
    <property type="protein sequence ID" value="WNM26907.1"/>
    <property type="molecule type" value="Genomic_DNA"/>
</dbReference>
<dbReference type="SUPFAM" id="SSF144052">
    <property type="entry name" value="Thermophilic metalloprotease-like"/>
    <property type="match status" value="1"/>
</dbReference>
<dbReference type="RefSeq" id="WP_313542795.1">
    <property type="nucleotide sequence ID" value="NZ_CP134880.1"/>
</dbReference>
<dbReference type="GO" id="GO:0046872">
    <property type="term" value="F:metal ion binding"/>
    <property type="evidence" value="ECO:0007669"/>
    <property type="project" value="UniProtKB-KW"/>
</dbReference>
<reference evidence="2" key="1">
    <citation type="submission" date="2023-09" db="EMBL/GenBank/DDBJ databases">
        <title>Demequina sp. a novel bacteria isolated from Capsicum annuum.</title>
        <authorList>
            <person name="Humaira Z."/>
            <person name="Lee J."/>
            <person name="Cho D."/>
        </authorList>
    </citation>
    <scope>NUCLEOTIDE SEQUENCE</scope>
    <source>
        <strain evidence="2">PMTSA13</strain>
    </source>
</reference>
<dbReference type="InterPro" id="IPR052170">
    <property type="entry name" value="M29_Exopeptidase"/>
</dbReference>
<evidence type="ECO:0000313" key="2">
    <source>
        <dbReference type="EMBL" id="WNM26907.1"/>
    </source>
</evidence>
<protein>
    <recommendedName>
        <fullName evidence="3">Leucyl aminopeptidase (Aminopeptidase T)</fullName>
    </recommendedName>
</protein>
<dbReference type="PANTHER" id="PTHR34448">
    <property type="entry name" value="AMINOPEPTIDASE"/>
    <property type="match status" value="1"/>
</dbReference>
<accession>A0AA96J942</accession>
<sequence>MTVLTPLPDRTVSRVLDTCLGVAPGEKVVVLTDPGSDPAVVAGIVAGLEDRRAIALVRALPEIPMPGAEPPAPIAADLADAAAGIELTTAFIGSSRARQEACRQGTRYVSMPAVIADTFRLGGPYDVDFDAIATTVRRLARAWEEADTFRITTPAGTDLHGSVRGRKGRALTGVAREPGSYMAPPDIESGTAPVELSSHGTVVIDGDFLFMGPGPVAAPVSLDIRDGALFATEGSEASRLLEMMARVDDPRMVNLAEVSVGLNPRGSVCSVPMETESTKGSAHIAFGNSIAYGGTVDAAAHLDCVMRDATVHLDGVPRIVAGELVEP</sequence>
<name>A0AA96J942_9MICO</name>
<evidence type="ECO:0008006" key="3">
    <source>
        <dbReference type="Google" id="ProtNLM"/>
    </source>
</evidence>
<dbReference type="AlphaFoldDB" id="A0AA96J942"/>
<dbReference type="Pfam" id="PF26233">
    <property type="entry name" value="NicX"/>
    <property type="match status" value="1"/>
</dbReference>
<dbReference type="PANTHER" id="PTHR34448:SF1">
    <property type="entry name" value="BLL6088 PROTEIN"/>
    <property type="match status" value="1"/>
</dbReference>
<organism evidence="2">
    <name type="scientific">Demequina capsici</name>
    <dbReference type="NCBI Taxonomy" id="3075620"/>
    <lineage>
        <taxon>Bacteria</taxon>
        <taxon>Bacillati</taxon>
        <taxon>Actinomycetota</taxon>
        <taxon>Actinomycetes</taxon>
        <taxon>Micrococcales</taxon>
        <taxon>Demequinaceae</taxon>
        <taxon>Demequina</taxon>
    </lineage>
</organism>
<gene>
    <name evidence="2" type="ORF">RN607_11960</name>
</gene>
<proteinExistence type="predicted"/>
<dbReference type="KEGG" id="dcp:RN607_11960"/>